<evidence type="ECO:0000313" key="2">
    <source>
        <dbReference type="Proteomes" id="UP000185491"/>
    </source>
</evidence>
<protein>
    <submittedName>
        <fullName evidence="1">HAD family hydrolase</fullName>
    </submittedName>
</protein>
<dbReference type="CDD" id="cd07516">
    <property type="entry name" value="HAD_Pase"/>
    <property type="match status" value="1"/>
</dbReference>
<dbReference type="InterPro" id="IPR000150">
    <property type="entry name" value="Cof"/>
</dbReference>
<dbReference type="InterPro" id="IPR023214">
    <property type="entry name" value="HAD_sf"/>
</dbReference>
<keyword evidence="1" id="KW-0378">Hydrolase</keyword>
<accession>A0A1L7D5L1</accession>
<dbReference type="InterPro" id="IPR036412">
    <property type="entry name" value="HAD-like_sf"/>
</dbReference>
<evidence type="ECO:0000313" key="1">
    <source>
        <dbReference type="EMBL" id="APT93429.1"/>
    </source>
</evidence>
<dbReference type="RefSeq" id="WP_075736009.1">
    <property type="nucleotide sequence ID" value="NZ_CP009249.1"/>
</dbReference>
<name>A0A1L7D5L1_9CORY</name>
<dbReference type="GO" id="GO:0005829">
    <property type="term" value="C:cytosol"/>
    <property type="evidence" value="ECO:0007669"/>
    <property type="project" value="TreeGrafter"/>
</dbReference>
<dbReference type="KEGG" id="cpho:CPHO_11610"/>
<dbReference type="NCBIfam" id="TIGR01484">
    <property type="entry name" value="HAD-SF-IIB"/>
    <property type="match status" value="1"/>
</dbReference>
<dbReference type="SUPFAM" id="SSF56784">
    <property type="entry name" value="HAD-like"/>
    <property type="match status" value="1"/>
</dbReference>
<dbReference type="SFLD" id="SFLDG01140">
    <property type="entry name" value="C2.B:_Phosphomannomutase_and_P"/>
    <property type="match status" value="1"/>
</dbReference>
<dbReference type="AlphaFoldDB" id="A0A1L7D5L1"/>
<dbReference type="InterPro" id="IPR006379">
    <property type="entry name" value="HAD-SF_hydro_IIB"/>
</dbReference>
<dbReference type="Gene3D" id="3.40.50.1000">
    <property type="entry name" value="HAD superfamily/HAD-like"/>
    <property type="match status" value="1"/>
</dbReference>
<keyword evidence="2" id="KW-1185">Reference proteome</keyword>
<dbReference type="Proteomes" id="UP000185491">
    <property type="component" value="Chromosome"/>
</dbReference>
<gene>
    <name evidence="1" type="ORF">CPHO_11610</name>
</gene>
<dbReference type="STRING" id="161895.CPHO_11610"/>
<dbReference type="Pfam" id="PF08282">
    <property type="entry name" value="Hydrolase_3"/>
    <property type="match status" value="1"/>
</dbReference>
<dbReference type="PRINTS" id="PR00119">
    <property type="entry name" value="CATATPASE"/>
</dbReference>
<dbReference type="SFLD" id="SFLDS00003">
    <property type="entry name" value="Haloacid_Dehalogenase"/>
    <property type="match status" value="1"/>
</dbReference>
<dbReference type="OrthoDB" id="3180855at2"/>
<dbReference type="PANTHER" id="PTHR10000">
    <property type="entry name" value="PHOSPHOSERINE PHOSPHATASE"/>
    <property type="match status" value="1"/>
</dbReference>
<dbReference type="GO" id="GO:0016791">
    <property type="term" value="F:phosphatase activity"/>
    <property type="evidence" value="ECO:0007669"/>
    <property type="project" value="UniProtKB-ARBA"/>
</dbReference>
<proteinExistence type="predicted"/>
<dbReference type="NCBIfam" id="TIGR00099">
    <property type="entry name" value="Cof-subfamily"/>
    <property type="match status" value="1"/>
</dbReference>
<reference evidence="1 2" key="1">
    <citation type="submission" date="2014-08" db="EMBL/GenBank/DDBJ databases">
        <title>Complete genome sequence of Corynebacterium phocae M408/89/1(T)(=DSM 44612(T)), isolated from the common seal (Phoca vitulina).</title>
        <authorList>
            <person name="Ruckert C."/>
            <person name="Albersmeier A."/>
            <person name="Winkler A."/>
            <person name="Kalinowski J."/>
        </authorList>
    </citation>
    <scope>NUCLEOTIDE SEQUENCE [LARGE SCALE GENOMIC DNA]</scope>
    <source>
        <strain evidence="1 2">M408/89/1</strain>
    </source>
</reference>
<sequence>MLEGRPAPRLIASDIDGTLLDSNHRVSKRTREVLLRAVGAGAHFALSTGRPFRWVAPVLEQLPIRPLCVASNGAVIYDSSTDKVVLAHELAPAELKEIATAAIAAFDGHGGVSFAAERSAESSQVPVEELYLVDPSYSENAIYDGFGVASREDLLAQPCVKLMLRNHVLSATQMFELLSAHLDPGMAHITYAIDDGLLELSSPGVTKAKGVAWLAAHYGVEQEDTIAFGDMPNDVEMLRWAGLGVAMDNATAAVKDAADMVTAANHQAGVAKVLERWF</sequence>
<organism evidence="1 2">
    <name type="scientific">Corynebacterium phocae</name>
    <dbReference type="NCBI Taxonomy" id="161895"/>
    <lineage>
        <taxon>Bacteria</taxon>
        <taxon>Bacillati</taxon>
        <taxon>Actinomycetota</taxon>
        <taxon>Actinomycetes</taxon>
        <taxon>Mycobacteriales</taxon>
        <taxon>Corynebacteriaceae</taxon>
        <taxon>Corynebacterium</taxon>
    </lineage>
</organism>
<dbReference type="Gene3D" id="3.30.1240.10">
    <property type="match status" value="1"/>
</dbReference>
<dbReference type="PANTHER" id="PTHR10000:SF8">
    <property type="entry name" value="HAD SUPERFAMILY HYDROLASE-LIKE, TYPE 3"/>
    <property type="match status" value="1"/>
</dbReference>
<dbReference type="EMBL" id="CP009249">
    <property type="protein sequence ID" value="APT93429.1"/>
    <property type="molecule type" value="Genomic_DNA"/>
</dbReference>
<dbReference type="GO" id="GO:0000287">
    <property type="term" value="F:magnesium ion binding"/>
    <property type="evidence" value="ECO:0007669"/>
    <property type="project" value="TreeGrafter"/>
</dbReference>